<dbReference type="InterPro" id="IPR000679">
    <property type="entry name" value="Znf_GATA"/>
</dbReference>
<dbReference type="GO" id="GO:0000981">
    <property type="term" value="F:DNA-binding transcription factor activity, RNA polymerase II-specific"/>
    <property type="evidence" value="ECO:0007669"/>
    <property type="project" value="TreeGrafter"/>
</dbReference>
<protein>
    <recommendedName>
        <fullName evidence="9">GATA-type domain-containing protein</fullName>
    </recommendedName>
</protein>
<evidence type="ECO:0000256" key="8">
    <source>
        <dbReference type="PROSITE-ProRule" id="PRU00094"/>
    </source>
</evidence>
<evidence type="ECO:0000256" key="3">
    <source>
        <dbReference type="ARBA" id="ARBA00022771"/>
    </source>
</evidence>
<evidence type="ECO:0000256" key="1">
    <source>
        <dbReference type="ARBA" id="ARBA00004123"/>
    </source>
</evidence>
<dbReference type="GO" id="GO:0045944">
    <property type="term" value="P:positive regulation of transcription by RNA polymerase II"/>
    <property type="evidence" value="ECO:0007669"/>
    <property type="project" value="TreeGrafter"/>
</dbReference>
<dbReference type="InterPro" id="IPR039355">
    <property type="entry name" value="Transcription_factor_GATA"/>
</dbReference>
<dbReference type="OrthoDB" id="515401at2759"/>
<name>A0A498SPN8_ACAVI</name>
<evidence type="ECO:0000256" key="4">
    <source>
        <dbReference type="ARBA" id="ARBA00022833"/>
    </source>
</evidence>
<dbReference type="PRINTS" id="PR00619">
    <property type="entry name" value="GATAZNFINGER"/>
</dbReference>
<sequence length="192" mass="22299">MEPSSSHTQYSRSISYPEFIHRSSTRIPVVQYFEEPSQIHHHHHHHHPISCYHRPMECLCQGLLCQQWIPSKNQACPEQVAYMQQQSTEVANRNVSSSVPPELLRELFVTNNSSPLINSVAINFKKKPISTHINSVCSNCGTKETTLWRRSSTGAIECNACNLYYRKNNRSRPITMSNKIRKRVRLPRYHFP</sequence>
<keyword evidence="2" id="KW-0479">Metal-binding</keyword>
<dbReference type="GO" id="GO:0000978">
    <property type="term" value="F:RNA polymerase II cis-regulatory region sequence-specific DNA binding"/>
    <property type="evidence" value="ECO:0007669"/>
    <property type="project" value="TreeGrafter"/>
</dbReference>
<organism evidence="10 11">
    <name type="scientific">Acanthocheilonema viteae</name>
    <name type="common">Filarial nematode worm</name>
    <name type="synonym">Dipetalonema viteae</name>
    <dbReference type="NCBI Taxonomy" id="6277"/>
    <lineage>
        <taxon>Eukaryota</taxon>
        <taxon>Metazoa</taxon>
        <taxon>Ecdysozoa</taxon>
        <taxon>Nematoda</taxon>
        <taxon>Chromadorea</taxon>
        <taxon>Rhabditida</taxon>
        <taxon>Spirurina</taxon>
        <taxon>Spiruromorpha</taxon>
        <taxon>Filarioidea</taxon>
        <taxon>Onchocercidae</taxon>
        <taxon>Acanthocheilonema</taxon>
    </lineage>
</organism>
<evidence type="ECO:0000256" key="6">
    <source>
        <dbReference type="ARBA" id="ARBA00023163"/>
    </source>
</evidence>
<dbReference type="GO" id="GO:0005634">
    <property type="term" value="C:nucleus"/>
    <property type="evidence" value="ECO:0007669"/>
    <property type="project" value="UniProtKB-SubCell"/>
</dbReference>
<keyword evidence="5" id="KW-0805">Transcription regulation</keyword>
<dbReference type="CDD" id="cd00202">
    <property type="entry name" value="ZnF_GATA"/>
    <property type="match status" value="1"/>
</dbReference>
<evidence type="ECO:0000256" key="2">
    <source>
        <dbReference type="ARBA" id="ARBA00022723"/>
    </source>
</evidence>
<comment type="subcellular location">
    <subcellularLocation>
        <location evidence="1">Nucleus</location>
    </subcellularLocation>
</comment>
<keyword evidence="4" id="KW-0862">Zinc</keyword>
<dbReference type="SMART" id="SM00401">
    <property type="entry name" value="ZnF_GATA"/>
    <property type="match status" value="1"/>
</dbReference>
<evidence type="ECO:0000313" key="11">
    <source>
        <dbReference type="Proteomes" id="UP000276991"/>
    </source>
</evidence>
<gene>
    <name evidence="10" type="ORF">NAV_LOCUS8569</name>
</gene>
<dbReference type="AlphaFoldDB" id="A0A498SPN8"/>
<keyword evidence="3 8" id="KW-0863">Zinc-finger</keyword>
<dbReference type="PANTHER" id="PTHR10071:SF281">
    <property type="entry name" value="BOX A-BINDING FACTOR-RELATED"/>
    <property type="match status" value="1"/>
</dbReference>
<evidence type="ECO:0000256" key="5">
    <source>
        <dbReference type="ARBA" id="ARBA00023015"/>
    </source>
</evidence>
<dbReference type="GO" id="GO:0000122">
    <property type="term" value="P:negative regulation of transcription by RNA polymerase II"/>
    <property type="evidence" value="ECO:0007669"/>
    <property type="project" value="TreeGrafter"/>
</dbReference>
<dbReference type="GO" id="GO:0008270">
    <property type="term" value="F:zinc ion binding"/>
    <property type="evidence" value="ECO:0007669"/>
    <property type="project" value="UniProtKB-KW"/>
</dbReference>
<dbReference type="PANTHER" id="PTHR10071">
    <property type="entry name" value="TRANSCRIPTION FACTOR GATA FAMILY MEMBER"/>
    <property type="match status" value="1"/>
</dbReference>
<dbReference type="InterPro" id="IPR013088">
    <property type="entry name" value="Znf_NHR/GATA"/>
</dbReference>
<dbReference type="Gene3D" id="3.30.50.10">
    <property type="entry name" value="Erythroid Transcription Factor GATA-1, subunit A"/>
    <property type="match status" value="1"/>
</dbReference>
<dbReference type="PROSITE" id="PS00344">
    <property type="entry name" value="GATA_ZN_FINGER_1"/>
    <property type="match status" value="1"/>
</dbReference>
<evidence type="ECO:0000256" key="7">
    <source>
        <dbReference type="ARBA" id="ARBA00023242"/>
    </source>
</evidence>
<dbReference type="SUPFAM" id="SSF57716">
    <property type="entry name" value="Glucocorticoid receptor-like (DNA-binding domain)"/>
    <property type="match status" value="1"/>
</dbReference>
<keyword evidence="6" id="KW-0804">Transcription</keyword>
<keyword evidence="7" id="KW-0539">Nucleus</keyword>
<proteinExistence type="predicted"/>
<feature type="domain" description="GATA-type" evidence="9">
    <location>
        <begin position="137"/>
        <end position="185"/>
    </location>
</feature>
<keyword evidence="11" id="KW-1185">Reference proteome</keyword>
<dbReference type="PROSITE" id="PS50114">
    <property type="entry name" value="GATA_ZN_FINGER_2"/>
    <property type="match status" value="1"/>
</dbReference>
<dbReference type="STRING" id="6277.A0A498SPN8"/>
<dbReference type="GO" id="GO:0045165">
    <property type="term" value="P:cell fate commitment"/>
    <property type="evidence" value="ECO:0007669"/>
    <property type="project" value="TreeGrafter"/>
</dbReference>
<dbReference type="EMBL" id="UPTC01002696">
    <property type="protein sequence ID" value="VBB33778.1"/>
    <property type="molecule type" value="Genomic_DNA"/>
</dbReference>
<dbReference type="Pfam" id="PF00320">
    <property type="entry name" value="GATA"/>
    <property type="match status" value="1"/>
</dbReference>
<evidence type="ECO:0000313" key="10">
    <source>
        <dbReference type="EMBL" id="VBB33778.1"/>
    </source>
</evidence>
<accession>A0A498SPN8</accession>
<reference evidence="10 11" key="1">
    <citation type="submission" date="2018-08" db="EMBL/GenBank/DDBJ databases">
        <authorList>
            <person name="Laetsch R D."/>
            <person name="Stevens L."/>
            <person name="Kumar S."/>
            <person name="Blaxter L. M."/>
        </authorList>
    </citation>
    <scope>NUCLEOTIDE SEQUENCE [LARGE SCALE GENOMIC DNA]</scope>
</reference>
<evidence type="ECO:0000259" key="9">
    <source>
        <dbReference type="PROSITE" id="PS50114"/>
    </source>
</evidence>
<dbReference type="Proteomes" id="UP000276991">
    <property type="component" value="Unassembled WGS sequence"/>
</dbReference>